<keyword evidence="4" id="KW-0206">Cytoskeleton</keyword>
<sequence length="701" mass="80717">MLADVARPGHDGTLLLAEGQVQPAPKNHWLHFDKQVLKFDADCFEENGRMRKCQFFYYLEDDTIQVVEPRVTNSGCFQGTLIHRHRIPMPAKWQKNRENVAQVNSMAAHASGFFSVACLNVGNTLEIYGRRFVLTDCDKFTRLLLEKLGLAVPPNQTKLEPSVHVEEKPAHPKASSVPDERQFLQLDGLVLSFKAYWDDREQEGGLLHKLTLLYYLADDTLEVLFEDGSRMIKRQRLPKEEVSVELGAPDQLPILNVMKGRQLLKDASPADGAFRRVDYVRDKELAIGATVSVFGRPVVLVSCDKFTQKYFNDRYRIEDFSPLNYPDDEARRPAKYPPRIHLPPYNGFGSYEDSAANCKSFKMKERQKDLTQFLTKDRQGNESHVLRFAAKLKEGCEIRKFIISYYLSDDTVSIFEIFSPNTGYKGGKFLERCTLFKPNQDLINVDSTPASYNAGDFYIGAKIVVNRFEFIIHEADDYALTYMEKNCHEFPLSNSKLILNKIRPHLGLRYKELVSALMENDDHGQGVVAVRHFRDILEHLLPDEFLTEHEFETLLRRYAVPENQPPDLHLRSKVHSLLRRQLFKDMDLLKIELHERDHAKTGYLSRKNAWAACRSLPVPLPVDVLATVFDRIKMNSEGQIDYNDLLWYLDCENQPANLEIQNEGSIGFLFKKMPKKSKNDLSYKTFIAELDLDDDHLNQIS</sequence>
<feature type="domain" description="DM10" evidence="9">
    <location>
        <begin position="382"/>
        <end position="487"/>
    </location>
</feature>
<evidence type="ECO:0000256" key="2">
    <source>
        <dbReference type="ARBA" id="ARBA00022490"/>
    </source>
</evidence>
<proteinExistence type="predicted"/>
<dbReference type="PANTHER" id="PTHR12086:SF11">
    <property type="entry name" value="EF-HAND DOMAIN-CONTAINING FAMILY MEMBER C2"/>
    <property type="match status" value="1"/>
</dbReference>
<dbReference type="InterPro" id="IPR006602">
    <property type="entry name" value="DM10_dom"/>
</dbReference>
<dbReference type="Proteomes" id="UP000494165">
    <property type="component" value="Unassembled WGS sequence"/>
</dbReference>
<dbReference type="PANTHER" id="PTHR12086">
    <property type="entry name" value="EF-HAND DOMAIN C-TERMINAL CONTAINING PROTEIN"/>
    <property type="match status" value="1"/>
</dbReference>
<dbReference type="GO" id="GO:0005874">
    <property type="term" value="C:microtubule"/>
    <property type="evidence" value="ECO:0007669"/>
    <property type="project" value="TreeGrafter"/>
</dbReference>
<dbReference type="OrthoDB" id="6360546at2759"/>
<dbReference type="InterPro" id="IPR040193">
    <property type="entry name" value="EFHC1/EFHC2/EFHB"/>
</dbReference>
<dbReference type="Pfam" id="PF06565">
    <property type="entry name" value="DM10_dom"/>
    <property type="match status" value="3"/>
</dbReference>
<dbReference type="Gene3D" id="2.30.29.170">
    <property type="match status" value="3"/>
</dbReference>
<dbReference type="Gene3D" id="1.10.238.10">
    <property type="entry name" value="EF-hand"/>
    <property type="match status" value="1"/>
</dbReference>
<keyword evidence="5" id="KW-0966">Cell projection</keyword>
<accession>A0A8S1BYR6</accession>
<dbReference type="EMBL" id="CADEPI010000007">
    <property type="protein sequence ID" value="CAB3361912.1"/>
    <property type="molecule type" value="Genomic_DNA"/>
</dbReference>
<protein>
    <recommendedName>
        <fullName evidence="7">EF-hand domain-containing family member C2</fullName>
    </recommendedName>
</protein>
<evidence type="ECO:0000256" key="1">
    <source>
        <dbReference type="ARBA" id="ARBA00004430"/>
    </source>
</evidence>
<comment type="function">
    <text evidence="6">Microtubule inner protein (MIP) part of the dynein-decorated doublet microtubules (DMTs) in cilia axoneme, which is required for motile cilia beating.</text>
</comment>
<keyword evidence="3" id="KW-0677">Repeat</keyword>
<dbReference type="GO" id="GO:0010975">
    <property type="term" value="P:regulation of neuron projection development"/>
    <property type="evidence" value="ECO:0007669"/>
    <property type="project" value="TreeGrafter"/>
</dbReference>
<dbReference type="PROSITE" id="PS51336">
    <property type="entry name" value="DM10"/>
    <property type="match status" value="3"/>
</dbReference>
<feature type="region of interest" description="Disordered" evidence="8">
    <location>
        <begin position="159"/>
        <end position="178"/>
    </location>
</feature>
<evidence type="ECO:0000313" key="10">
    <source>
        <dbReference type="EMBL" id="CAB3361912.1"/>
    </source>
</evidence>
<evidence type="ECO:0000256" key="8">
    <source>
        <dbReference type="SAM" id="MobiDB-lite"/>
    </source>
</evidence>
<evidence type="ECO:0000256" key="4">
    <source>
        <dbReference type="ARBA" id="ARBA00023212"/>
    </source>
</evidence>
<dbReference type="FunFam" id="2.30.29.170:FF:000004">
    <property type="entry name" value="EF-hand domain containing 2"/>
    <property type="match status" value="1"/>
</dbReference>
<evidence type="ECO:0000313" key="11">
    <source>
        <dbReference type="Proteomes" id="UP000494165"/>
    </source>
</evidence>
<feature type="domain" description="DM10" evidence="9">
    <location>
        <begin position="187"/>
        <end position="315"/>
    </location>
</feature>
<evidence type="ECO:0000256" key="6">
    <source>
        <dbReference type="ARBA" id="ARBA00035003"/>
    </source>
</evidence>
<name>A0A8S1BYR6_9INSE</name>
<comment type="caution">
    <text evidence="10">The sequence shown here is derived from an EMBL/GenBank/DDBJ whole genome shotgun (WGS) entry which is preliminary data.</text>
</comment>
<feature type="compositionally biased region" description="Basic and acidic residues" evidence="8">
    <location>
        <begin position="161"/>
        <end position="170"/>
    </location>
</feature>
<dbReference type="GO" id="GO:0005930">
    <property type="term" value="C:axoneme"/>
    <property type="evidence" value="ECO:0007669"/>
    <property type="project" value="UniProtKB-SubCell"/>
</dbReference>
<keyword evidence="2" id="KW-0963">Cytoplasm</keyword>
<reference evidence="10 11" key="1">
    <citation type="submission" date="2020-04" db="EMBL/GenBank/DDBJ databases">
        <authorList>
            <person name="Alioto T."/>
            <person name="Alioto T."/>
            <person name="Gomez Garrido J."/>
        </authorList>
    </citation>
    <scope>NUCLEOTIDE SEQUENCE [LARGE SCALE GENOMIC DNA]</scope>
</reference>
<dbReference type="FunFam" id="2.30.29.170:FF:000002">
    <property type="entry name" value="EF-hand domain (C-terminal) containing 1"/>
    <property type="match status" value="1"/>
</dbReference>
<evidence type="ECO:0000256" key="3">
    <source>
        <dbReference type="ARBA" id="ARBA00022737"/>
    </source>
</evidence>
<keyword evidence="11" id="KW-1185">Reference proteome</keyword>
<evidence type="ECO:0000256" key="5">
    <source>
        <dbReference type="ARBA" id="ARBA00023273"/>
    </source>
</evidence>
<dbReference type="InterPro" id="IPR011992">
    <property type="entry name" value="EF-hand-dom_pair"/>
</dbReference>
<evidence type="ECO:0000259" key="9">
    <source>
        <dbReference type="PROSITE" id="PS51336"/>
    </source>
</evidence>
<evidence type="ECO:0000256" key="7">
    <source>
        <dbReference type="ARBA" id="ARBA00039880"/>
    </source>
</evidence>
<organism evidence="10 11">
    <name type="scientific">Cloeon dipterum</name>
    <dbReference type="NCBI Taxonomy" id="197152"/>
    <lineage>
        <taxon>Eukaryota</taxon>
        <taxon>Metazoa</taxon>
        <taxon>Ecdysozoa</taxon>
        <taxon>Arthropoda</taxon>
        <taxon>Hexapoda</taxon>
        <taxon>Insecta</taxon>
        <taxon>Pterygota</taxon>
        <taxon>Palaeoptera</taxon>
        <taxon>Ephemeroptera</taxon>
        <taxon>Pisciforma</taxon>
        <taxon>Baetidae</taxon>
        <taxon>Cloeon</taxon>
    </lineage>
</organism>
<dbReference type="SMART" id="SM00676">
    <property type="entry name" value="DM10"/>
    <property type="match status" value="3"/>
</dbReference>
<dbReference type="SUPFAM" id="SSF47473">
    <property type="entry name" value="EF-hand"/>
    <property type="match status" value="1"/>
</dbReference>
<dbReference type="AlphaFoldDB" id="A0A8S1BYR6"/>
<comment type="subcellular location">
    <subcellularLocation>
        <location evidence="1">Cytoplasm</location>
        <location evidence="1">Cytoskeleton</location>
        <location evidence="1">Cilium axoneme</location>
    </subcellularLocation>
</comment>
<gene>
    <name evidence="10" type="ORF">CLODIP_2_CD01764</name>
</gene>
<feature type="domain" description="DM10" evidence="9">
    <location>
        <begin position="33"/>
        <end position="149"/>
    </location>
</feature>